<evidence type="ECO:0000313" key="15">
    <source>
        <dbReference type="EMBL" id="KTT22536.1"/>
    </source>
</evidence>
<dbReference type="FunFam" id="1.50.10.10:FF:000005">
    <property type="entry name" value="Glycosyl hydrolase, glucoamylase"/>
    <property type="match status" value="1"/>
</dbReference>
<evidence type="ECO:0000256" key="10">
    <source>
        <dbReference type="ARBA" id="ARBA00053030"/>
    </source>
</evidence>
<feature type="domain" description="GH15-like" evidence="13">
    <location>
        <begin position="222"/>
        <end position="585"/>
    </location>
</feature>
<gene>
    <name evidence="15" type="ORF">NS331_09670</name>
</gene>
<comment type="pathway">
    <text evidence="11">Glycan degradation; trehalose degradation; D-glucose from alpha,alpha-trehalose: step 1/1.</text>
</comment>
<evidence type="ECO:0000256" key="12">
    <source>
        <dbReference type="SAM" id="MobiDB-lite"/>
    </source>
</evidence>
<evidence type="ECO:0000256" key="9">
    <source>
        <dbReference type="ARBA" id="ARBA00031637"/>
    </source>
</evidence>
<dbReference type="RefSeq" id="WP_058641798.1">
    <property type="nucleotide sequence ID" value="NZ_LDSL01000057.1"/>
</dbReference>
<dbReference type="AlphaFoldDB" id="A0A147GY08"/>
<feature type="compositionally biased region" description="Basic residues" evidence="12">
    <location>
        <begin position="595"/>
        <end position="607"/>
    </location>
</feature>
<feature type="region of interest" description="Disordered" evidence="12">
    <location>
        <begin position="590"/>
        <end position="617"/>
    </location>
</feature>
<comment type="cofactor">
    <cofactor evidence="10">
        <name>phosphate</name>
        <dbReference type="ChEBI" id="CHEBI:43474"/>
    </cofactor>
</comment>
<dbReference type="InterPro" id="IPR045582">
    <property type="entry name" value="Trehalase-like_N"/>
</dbReference>
<name>A0A147GY08_9BURK</name>
<dbReference type="PATRIC" id="fig|433924.3.peg.3922"/>
<dbReference type="OrthoDB" id="3902805at2"/>
<keyword evidence="5" id="KW-0378">Hydrolase</keyword>
<dbReference type="Pfam" id="PF19291">
    <property type="entry name" value="TREH_N"/>
    <property type="match status" value="1"/>
</dbReference>
<accession>A0A147GY08</accession>
<proteinExistence type="inferred from homology"/>
<organism evidence="15 16">
    <name type="scientific">Pseudacidovorax intermedius</name>
    <dbReference type="NCBI Taxonomy" id="433924"/>
    <lineage>
        <taxon>Bacteria</taxon>
        <taxon>Pseudomonadati</taxon>
        <taxon>Pseudomonadota</taxon>
        <taxon>Betaproteobacteria</taxon>
        <taxon>Burkholderiales</taxon>
        <taxon>Comamonadaceae</taxon>
        <taxon>Pseudacidovorax</taxon>
    </lineage>
</organism>
<evidence type="ECO:0000256" key="11">
    <source>
        <dbReference type="ARBA" id="ARBA00060615"/>
    </source>
</evidence>
<sequence length="617" mass="68505">MRRIEDYALIGNMLSAALVGRDGSIDWLCLPRFDSPACFAALLGSEDNGRWKVAPVDPDARVTRRYLEDTAVLETRFETATGAVTLTDFMPRSEEDAAHVDVVRIVTGIEGEVAMAMQLTVRFAHGCTVPWVQRKDYGLSFVAGPDAAELHADLPLEGRDLSTWARFTVRAGERVPMTLAYHPSHRKPHFVDDRIETLDRTVTWWREWVCRAQTPAMPPAWHDAVTRSLITLKLLTYAPTGAIVAAPTTSLPEALGGSRNWDYRYCWVRDSALTLYALLNAGYREEAEQWRQWLLRAVAGSPHQMQIMYGIGGERWLPEYELPWLSGYANSRPVRVGNGAAGQMQIDVYGELMDTLHAARGAELQTQAEAWQMQVTLLAHLETIWREPDQGIWETRGPPRAYTHSRLMAWVAFDRAVAAVEHHGCTGPVDHWRAVRDAIHADICTHGFDAQMNSFVQYYGGRSLDAGLLLMPQVGFLPASDPRVAGTIAAIERGLMKDGLVQRYSTDATDDGVGGEEGAFLACSFWLADAYVMAGRHDDAAALFERLMGLRNDLGLLSEEYDMAAGRQLGNFPQAFSHIGLINTAHNLAGTHGPARQRAKREAPRRRASVDRGNRGG</sequence>
<dbReference type="GO" id="GO:0005993">
    <property type="term" value="P:trehalose catabolic process"/>
    <property type="evidence" value="ECO:0007669"/>
    <property type="project" value="UniProtKB-ARBA"/>
</dbReference>
<dbReference type="PANTHER" id="PTHR31616">
    <property type="entry name" value="TREHALASE"/>
    <property type="match status" value="1"/>
</dbReference>
<dbReference type="Gene3D" id="1.50.10.10">
    <property type="match status" value="1"/>
</dbReference>
<evidence type="ECO:0000313" key="16">
    <source>
        <dbReference type="Proteomes" id="UP000072741"/>
    </source>
</evidence>
<feature type="compositionally biased region" description="Basic and acidic residues" evidence="12">
    <location>
        <begin position="608"/>
        <end position="617"/>
    </location>
</feature>
<evidence type="ECO:0000256" key="1">
    <source>
        <dbReference type="ARBA" id="ARBA00001576"/>
    </source>
</evidence>
<dbReference type="InterPro" id="IPR008928">
    <property type="entry name" value="6-hairpin_glycosidase_sf"/>
</dbReference>
<dbReference type="EC" id="3.2.1.28" evidence="3"/>
<keyword evidence="7" id="KW-0326">Glycosidase</keyword>
<dbReference type="GO" id="GO:0004555">
    <property type="term" value="F:alpha,alpha-trehalase activity"/>
    <property type="evidence" value="ECO:0007669"/>
    <property type="project" value="UniProtKB-EC"/>
</dbReference>
<dbReference type="EMBL" id="LDSL01000057">
    <property type="protein sequence ID" value="KTT22536.1"/>
    <property type="molecule type" value="Genomic_DNA"/>
</dbReference>
<dbReference type="PANTHER" id="PTHR31616:SF0">
    <property type="entry name" value="GLUCAN 1,4-ALPHA-GLUCOSIDASE"/>
    <property type="match status" value="1"/>
</dbReference>
<comment type="similarity">
    <text evidence="2">Belongs to the glycosyl hydrolase 15 family.</text>
</comment>
<feature type="domain" description="Trehalase-like N-terminal" evidence="14">
    <location>
        <begin position="3"/>
        <end position="141"/>
    </location>
</feature>
<evidence type="ECO:0000256" key="8">
    <source>
        <dbReference type="ARBA" id="ARBA00030473"/>
    </source>
</evidence>
<evidence type="ECO:0000259" key="13">
    <source>
        <dbReference type="Pfam" id="PF00723"/>
    </source>
</evidence>
<reference evidence="15 16" key="1">
    <citation type="journal article" date="2016" name="Front. Microbiol.">
        <title>Genomic Resource of Rice Seed Associated Bacteria.</title>
        <authorList>
            <person name="Midha S."/>
            <person name="Bansal K."/>
            <person name="Sharma S."/>
            <person name="Kumar N."/>
            <person name="Patil P.P."/>
            <person name="Chaudhry V."/>
            <person name="Patil P.B."/>
        </authorList>
    </citation>
    <scope>NUCLEOTIDE SEQUENCE [LARGE SCALE GENOMIC DNA]</scope>
    <source>
        <strain evidence="15 16">NS331</strain>
    </source>
</reference>
<comment type="catalytic activity">
    <reaction evidence="1">
        <text>alpha,alpha-trehalose + H2O = alpha-D-glucose + beta-D-glucose</text>
        <dbReference type="Rhea" id="RHEA:32675"/>
        <dbReference type="ChEBI" id="CHEBI:15377"/>
        <dbReference type="ChEBI" id="CHEBI:15903"/>
        <dbReference type="ChEBI" id="CHEBI:16551"/>
        <dbReference type="ChEBI" id="CHEBI:17925"/>
        <dbReference type="EC" id="3.2.1.28"/>
    </reaction>
</comment>
<dbReference type="Proteomes" id="UP000072741">
    <property type="component" value="Unassembled WGS sequence"/>
</dbReference>
<keyword evidence="16" id="KW-1185">Reference proteome</keyword>
<dbReference type="InterPro" id="IPR012341">
    <property type="entry name" value="6hp_glycosidase-like_sf"/>
</dbReference>
<evidence type="ECO:0000259" key="14">
    <source>
        <dbReference type="Pfam" id="PF19291"/>
    </source>
</evidence>
<evidence type="ECO:0000256" key="4">
    <source>
        <dbReference type="ARBA" id="ARBA00019905"/>
    </source>
</evidence>
<protein>
    <recommendedName>
        <fullName evidence="4">Trehalase</fullName>
        <ecNumber evidence="3">3.2.1.28</ecNumber>
    </recommendedName>
    <alternativeName>
        <fullName evidence="8">Alpha,alpha-trehalase</fullName>
    </alternativeName>
    <alternativeName>
        <fullName evidence="9">Alpha,alpha-trehalose glucohydrolase</fullName>
    </alternativeName>
</protein>
<evidence type="ECO:0000256" key="7">
    <source>
        <dbReference type="ARBA" id="ARBA00023295"/>
    </source>
</evidence>
<keyword evidence="6" id="KW-0119">Carbohydrate metabolism</keyword>
<evidence type="ECO:0000256" key="6">
    <source>
        <dbReference type="ARBA" id="ARBA00023277"/>
    </source>
</evidence>
<dbReference type="Pfam" id="PF00723">
    <property type="entry name" value="Glyco_hydro_15"/>
    <property type="match status" value="1"/>
</dbReference>
<dbReference type="SUPFAM" id="SSF48208">
    <property type="entry name" value="Six-hairpin glycosidases"/>
    <property type="match status" value="1"/>
</dbReference>
<evidence type="ECO:0000256" key="3">
    <source>
        <dbReference type="ARBA" id="ARBA00012757"/>
    </source>
</evidence>
<dbReference type="InterPro" id="IPR011613">
    <property type="entry name" value="GH15-like"/>
</dbReference>
<evidence type="ECO:0000256" key="2">
    <source>
        <dbReference type="ARBA" id="ARBA00006188"/>
    </source>
</evidence>
<comment type="caution">
    <text evidence="15">The sequence shown here is derived from an EMBL/GenBank/DDBJ whole genome shotgun (WGS) entry which is preliminary data.</text>
</comment>
<evidence type="ECO:0000256" key="5">
    <source>
        <dbReference type="ARBA" id="ARBA00022801"/>
    </source>
</evidence>